<name>A0A2K3LPA4_TRIPR</name>
<proteinExistence type="predicted"/>
<dbReference type="EMBL" id="ASHM01025875">
    <property type="protein sequence ID" value="PNX73327.1"/>
    <property type="molecule type" value="Genomic_DNA"/>
</dbReference>
<evidence type="ECO:0000313" key="3">
    <source>
        <dbReference type="EMBL" id="PNX80368.1"/>
    </source>
</evidence>
<sequence length="174" mass="18751">MAGNYLTYIFPGFQGSQSWTAARSSRPSHRSVRSYVLRPAKRAGPKFECENGLGLSETGQINEKGQLRLSYRAMLPDADSDSSNSSDEGSSEEVTSLTNAGLVEDKVKTPKGTASSKRSSEDNSVLPSKKFIRRSVSPSQEKPISNKDKIKKSGNKAVSSVSSKDENSLVGDEA</sequence>
<protein>
    <submittedName>
        <fullName evidence="3">Polyribonucleotide nucleotidyltransferase</fullName>
    </submittedName>
</protein>
<evidence type="ECO:0000313" key="4">
    <source>
        <dbReference type="Proteomes" id="UP000236291"/>
    </source>
</evidence>
<feature type="region of interest" description="Disordered" evidence="1">
    <location>
        <begin position="72"/>
        <end position="174"/>
    </location>
</feature>
<dbReference type="Proteomes" id="UP000236291">
    <property type="component" value="Unassembled WGS sequence"/>
</dbReference>
<dbReference type="EMBL" id="ASHM01037817">
    <property type="protein sequence ID" value="PNX80368.1"/>
    <property type="molecule type" value="Genomic_DNA"/>
</dbReference>
<organism evidence="3 4">
    <name type="scientific">Trifolium pratense</name>
    <name type="common">Red clover</name>
    <dbReference type="NCBI Taxonomy" id="57577"/>
    <lineage>
        <taxon>Eukaryota</taxon>
        <taxon>Viridiplantae</taxon>
        <taxon>Streptophyta</taxon>
        <taxon>Embryophyta</taxon>
        <taxon>Tracheophyta</taxon>
        <taxon>Spermatophyta</taxon>
        <taxon>Magnoliopsida</taxon>
        <taxon>eudicotyledons</taxon>
        <taxon>Gunneridae</taxon>
        <taxon>Pentapetalae</taxon>
        <taxon>rosids</taxon>
        <taxon>fabids</taxon>
        <taxon>Fabales</taxon>
        <taxon>Fabaceae</taxon>
        <taxon>Papilionoideae</taxon>
        <taxon>50 kb inversion clade</taxon>
        <taxon>NPAAA clade</taxon>
        <taxon>Hologalegina</taxon>
        <taxon>IRL clade</taxon>
        <taxon>Trifolieae</taxon>
        <taxon>Trifolium</taxon>
    </lineage>
</organism>
<comment type="caution">
    <text evidence="3">The sequence shown here is derived from an EMBL/GenBank/DDBJ whole genome shotgun (WGS) entry which is preliminary data.</text>
</comment>
<dbReference type="AlphaFoldDB" id="A0A2K3LPA4"/>
<dbReference type="ExpressionAtlas" id="A0A2K3LPA4">
    <property type="expression patterns" value="baseline"/>
</dbReference>
<dbReference type="STRING" id="57577.A0A2K3LPA4"/>
<accession>A0A2K3LPA4</accession>
<gene>
    <name evidence="2" type="ORF">L195_g029227</name>
    <name evidence="3" type="ORF">L195_g036367</name>
</gene>
<evidence type="ECO:0000256" key="1">
    <source>
        <dbReference type="SAM" id="MobiDB-lite"/>
    </source>
</evidence>
<evidence type="ECO:0000313" key="2">
    <source>
        <dbReference type="EMBL" id="PNX73327.1"/>
    </source>
</evidence>
<reference evidence="3 4" key="1">
    <citation type="journal article" date="2014" name="Am. J. Bot.">
        <title>Genome assembly and annotation for red clover (Trifolium pratense; Fabaceae).</title>
        <authorList>
            <person name="Istvanek J."/>
            <person name="Jaros M."/>
            <person name="Krenek A."/>
            <person name="Repkova J."/>
        </authorList>
    </citation>
    <scope>NUCLEOTIDE SEQUENCE [LARGE SCALE GENOMIC DNA]</scope>
    <source>
        <strain evidence="4">cv. Tatra</strain>
        <tissue evidence="3">Young leaves</tissue>
    </source>
</reference>
<feature type="compositionally biased region" description="Polar residues" evidence="1">
    <location>
        <begin position="112"/>
        <end position="126"/>
    </location>
</feature>
<reference evidence="3 4" key="2">
    <citation type="journal article" date="2017" name="Front. Plant Sci.">
        <title>Gene Classification and Mining of Molecular Markers Useful in Red Clover (Trifolium pratense) Breeding.</title>
        <authorList>
            <person name="Istvanek J."/>
            <person name="Dluhosova J."/>
            <person name="Dluhos P."/>
            <person name="Patkova L."/>
            <person name="Nedelnik J."/>
            <person name="Repkova J."/>
        </authorList>
    </citation>
    <scope>NUCLEOTIDE SEQUENCE [LARGE SCALE GENOMIC DNA]</scope>
    <source>
        <strain evidence="4">cv. Tatra</strain>
        <tissue evidence="3">Young leaves</tissue>
    </source>
</reference>
<keyword evidence="3" id="KW-0808">Transferase</keyword>
<dbReference type="GO" id="GO:0016740">
    <property type="term" value="F:transferase activity"/>
    <property type="evidence" value="ECO:0007669"/>
    <property type="project" value="UniProtKB-KW"/>
</dbReference>